<dbReference type="GO" id="GO:0012505">
    <property type="term" value="C:endomembrane system"/>
    <property type="evidence" value="ECO:0007669"/>
    <property type="project" value="UniProtKB-SubCell"/>
</dbReference>
<feature type="domain" description="RCK N-terminal" evidence="12">
    <location>
        <begin position="550"/>
        <end position="671"/>
    </location>
</feature>
<evidence type="ECO:0000256" key="11">
    <source>
        <dbReference type="SAM" id="Phobius"/>
    </source>
</evidence>
<proteinExistence type="predicted"/>
<organism evidence="13 14">
    <name type="scientific">Micractinium conductrix</name>
    <dbReference type="NCBI Taxonomy" id="554055"/>
    <lineage>
        <taxon>Eukaryota</taxon>
        <taxon>Viridiplantae</taxon>
        <taxon>Chlorophyta</taxon>
        <taxon>core chlorophytes</taxon>
        <taxon>Trebouxiophyceae</taxon>
        <taxon>Chlorellales</taxon>
        <taxon>Chlorellaceae</taxon>
        <taxon>Chlorella clade</taxon>
        <taxon>Micractinium</taxon>
    </lineage>
</organism>
<keyword evidence="5 11" id="KW-0812">Transmembrane</keyword>
<feature type="region of interest" description="Disordered" evidence="10">
    <location>
        <begin position="79"/>
        <end position="110"/>
    </location>
</feature>
<keyword evidence="6" id="KW-0630">Potassium</keyword>
<feature type="transmembrane region" description="Helical" evidence="11">
    <location>
        <begin position="478"/>
        <end position="498"/>
    </location>
</feature>
<dbReference type="Gene3D" id="3.40.50.720">
    <property type="entry name" value="NAD(P)-binding Rossmann-like Domain"/>
    <property type="match status" value="1"/>
</dbReference>
<dbReference type="InterPro" id="IPR003148">
    <property type="entry name" value="RCK_N"/>
</dbReference>
<dbReference type="SUPFAM" id="SSF51735">
    <property type="entry name" value="NAD(P)-binding Rossmann-fold domains"/>
    <property type="match status" value="1"/>
</dbReference>
<feature type="transmembrane region" description="Helical" evidence="11">
    <location>
        <begin position="504"/>
        <end position="523"/>
    </location>
</feature>
<feature type="region of interest" description="Disordered" evidence="10">
    <location>
        <begin position="822"/>
        <end position="878"/>
    </location>
</feature>
<reference evidence="13 14" key="1">
    <citation type="journal article" date="2018" name="Plant J.">
        <title>Genome sequences of Chlorella sorokiniana UTEX 1602 and Micractinium conductrix SAG 241.80: implications to maltose excretion by a green alga.</title>
        <authorList>
            <person name="Arriola M.B."/>
            <person name="Velmurugan N."/>
            <person name="Zhang Y."/>
            <person name="Plunkett M.H."/>
            <person name="Hondzo H."/>
            <person name="Barney B.M."/>
        </authorList>
    </citation>
    <scope>NUCLEOTIDE SEQUENCE [LARGE SCALE GENOMIC DNA]</scope>
    <source>
        <strain evidence="13 14">SAG 241.80</strain>
    </source>
</reference>
<feature type="transmembrane region" description="Helical" evidence="11">
    <location>
        <begin position="444"/>
        <end position="466"/>
    </location>
</feature>
<protein>
    <submittedName>
        <fullName evidence="13">K(+) efflux antiporter chloroplastic</fullName>
    </submittedName>
</protein>
<evidence type="ECO:0000256" key="10">
    <source>
        <dbReference type="SAM" id="MobiDB-lite"/>
    </source>
</evidence>
<evidence type="ECO:0000313" key="14">
    <source>
        <dbReference type="Proteomes" id="UP000239649"/>
    </source>
</evidence>
<evidence type="ECO:0000256" key="9">
    <source>
        <dbReference type="ARBA" id="ARBA00023136"/>
    </source>
</evidence>
<feature type="transmembrane region" description="Helical" evidence="11">
    <location>
        <begin position="329"/>
        <end position="350"/>
    </location>
</feature>
<dbReference type="GO" id="GO:0006813">
    <property type="term" value="P:potassium ion transport"/>
    <property type="evidence" value="ECO:0007669"/>
    <property type="project" value="UniProtKB-KW"/>
</dbReference>
<comment type="subcellular location">
    <subcellularLocation>
        <location evidence="1">Endomembrane system</location>
        <topology evidence="1">Multi-pass membrane protein</topology>
    </subcellularLocation>
</comment>
<evidence type="ECO:0000256" key="3">
    <source>
        <dbReference type="ARBA" id="ARBA00022449"/>
    </source>
</evidence>
<keyword evidence="3" id="KW-0050">Antiport</keyword>
<dbReference type="OrthoDB" id="4834at2759"/>
<dbReference type="Pfam" id="PF02254">
    <property type="entry name" value="TrkA_N"/>
    <property type="match status" value="1"/>
</dbReference>
<dbReference type="Pfam" id="PF00999">
    <property type="entry name" value="Na_H_Exchanger"/>
    <property type="match status" value="1"/>
</dbReference>
<dbReference type="AlphaFoldDB" id="A0A2P6VBL6"/>
<feature type="transmembrane region" description="Helical" evidence="11">
    <location>
        <begin position="286"/>
        <end position="309"/>
    </location>
</feature>
<evidence type="ECO:0000256" key="2">
    <source>
        <dbReference type="ARBA" id="ARBA00022448"/>
    </source>
</evidence>
<keyword evidence="9 11" id="KW-0472">Membrane</keyword>
<feature type="transmembrane region" description="Helical" evidence="11">
    <location>
        <begin position="204"/>
        <end position="225"/>
    </location>
</feature>
<evidence type="ECO:0000256" key="1">
    <source>
        <dbReference type="ARBA" id="ARBA00004127"/>
    </source>
</evidence>
<feature type="compositionally biased region" description="Low complexity" evidence="10">
    <location>
        <begin position="79"/>
        <end position="107"/>
    </location>
</feature>
<evidence type="ECO:0000256" key="5">
    <source>
        <dbReference type="ARBA" id="ARBA00022692"/>
    </source>
</evidence>
<keyword evidence="4" id="KW-0633">Potassium transport</keyword>
<dbReference type="GO" id="GO:1902600">
    <property type="term" value="P:proton transmembrane transport"/>
    <property type="evidence" value="ECO:0007669"/>
    <property type="project" value="InterPro"/>
</dbReference>
<evidence type="ECO:0000256" key="7">
    <source>
        <dbReference type="ARBA" id="ARBA00022989"/>
    </source>
</evidence>
<gene>
    <name evidence="13" type="ORF">C2E20_5199</name>
</gene>
<keyword evidence="7 11" id="KW-1133">Transmembrane helix</keyword>
<evidence type="ECO:0000259" key="12">
    <source>
        <dbReference type="PROSITE" id="PS51201"/>
    </source>
</evidence>
<dbReference type="EMBL" id="LHPF02000014">
    <property type="protein sequence ID" value="PSC71490.1"/>
    <property type="molecule type" value="Genomic_DNA"/>
</dbReference>
<dbReference type="GO" id="GO:0015297">
    <property type="term" value="F:antiporter activity"/>
    <property type="evidence" value="ECO:0007669"/>
    <property type="project" value="UniProtKB-KW"/>
</dbReference>
<dbReference type="FunFam" id="1.20.1530.20:FF:000011">
    <property type="entry name" value="K(+) efflux antiporter 3, chloroplastic"/>
    <property type="match status" value="1"/>
</dbReference>
<evidence type="ECO:0000313" key="13">
    <source>
        <dbReference type="EMBL" id="PSC71490.1"/>
    </source>
</evidence>
<evidence type="ECO:0000256" key="6">
    <source>
        <dbReference type="ARBA" id="ARBA00022958"/>
    </source>
</evidence>
<dbReference type="PANTHER" id="PTHR46157:SF4">
    <property type="entry name" value="K(+) EFFLUX ANTIPORTER 3, CHLOROPLASTIC"/>
    <property type="match status" value="1"/>
</dbReference>
<feature type="region of interest" description="Disordered" evidence="10">
    <location>
        <begin position="21"/>
        <end position="43"/>
    </location>
</feature>
<feature type="compositionally biased region" description="Low complexity" evidence="10">
    <location>
        <begin position="865"/>
        <end position="878"/>
    </location>
</feature>
<dbReference type="GO" id="GO:0016020">
    <property type="term" value="C:membrane"/>
    <property type="evidence" value="ECO:0007669"/>
    <property type="project" value="InterPro"/>
</dbReference>
<name>A0A2P6VBL6_9CHLO</name>
<feature type="transmembrane region" description="Helical" evidence="11">
    <location>
        <begin position="255"/>
        <end position="274"/>
    </location>
</feature>
<dbReference type="GO" id="GO:0009507">
    <property type="term" value="C:chloroplast"/>
    <property type="evidence" value="ECO:0007669"/>
    <property type="project" value="TreeGrafter"/>
</dbReference>
<dbReference type="InterPro" id="IPR036291">
    <property type="entry name" value="NAD(P)-bd_dom_sf"/>
</dbReference>
<dbReference type="InterPro" id="IPR038770">
    <property type="entry name" value="Na+/solute_symporter_sf"/>
</dbReference>
<dbReference type="FunFam" id="3.40.50.720:FF:000036">
    <property type="entry name" value="Glutathione-regulated potassium-efflux system protein KefB"/>
    <property type="match status" value="1"/>
</dbReference>
<dbReference type="InterPro" id="IPR006153">
    <property type="entry name" value="Cation/H_exchanger_TM"/>
</dbReference>
<dbReference type="PANTHER" id="PTHR46157">
    <property type="entry name" value="K(+) EFFLUX ANTIPORTER 3, CHLOROPLASTIC"/>
    <property type="match status" value="1"/>
</dbReference>
<dbReference type="PROSITE" id="PS51201">
    <property type="entry name" value="RCK_N"/>
    <property type="match status" value="1"/>
</dbReference>
<sequence>MGPSVALTPSAMLPAAQYAAPQAPLRQQHQWRRQQRQWRSGSRGAPLFALAASQLPSQRRPQQAAAAAAAAAAQQQQQQQQPCGLGASAAPHGLGAPLPPRHAAAPPGRRRVAARVGGGYDPLVNLGTDFLTFLVATVLVVPVFKSAKQSPVLGYLFAGLVLGQLGLFRNLEEVEKLSELGVLFLLFEMGLELSIDRLRALARFAFGMGTLQMVICTLAFTAVGLPPGEALFSRFLQDVLHAPASLANLRTVDEAVVIGAALSLSSSAFVLQLLRERGEMDTRFGQATLGILLLQDIATVPFLVLLPLIEGNNSALLEGQDTISLLQQLGPTALKTVGGLGLVLLGGRFLMRRVFELVAEARSEETFVALCLLSVTGASLLTQRMGFSDTLGAFAAGVLLSETNFKTQVEADIQPFRGILLGLFFVTTGSSMDVSLLIQQWPLALALLGGLLALKITVITALGPVFGLSRAESLRTGFLLSQGGEFAFVLLALANQLNVLPVELNKLLIIVVVLSMALTPALAELGKVLAARAVAGDPDALYSSEGYNMEEPVVICGFGGVGQTVANMLASPALGRSLPYVAFDNNVARVQAAQEAGFNVLYGDGSRTKVLHAAGIERPKAIAVGYTARQRAVTAVEALHEAYPGVPIYVRALDMQHAAALKEAGASTVVTAETEAGLAVGSQLVRELGVSPRAVSSLAAAMRLDMDIMLNMREPAPEGAAGGSTSGTTAVTVFKFDQSKAPAFTDDPISSDNAGADLGGGGLLSTLISTLESVGSMSAVEGGSSEDEGTPPTGGKAAAAAAAAAGASAAAAAATAASLSFGPEPDVASMLSSLDSQEECPDGSTACPVPWSDVSGSSSDDEAAAADGSAPAAITKQS</sequence>
<evidence type="ECO:0000256" key="8">
    <source>
        <dbReference type="ARBA" id="ARBA00023065"/>
    </source>
</evidence>
<comment type="caution">
    <text evidence="13">The sequence shown here is derived from an EMBL/GenBank/DDBJ whole genome shotgun (WGS) entry which is preliminary data.</text>
</comment>
<keyword evidence="14" id="KW-1185">Reference proteome</keyword>
<accession>A0A2P6VBL6</accession>
<keyword evidence="2" id="KW-0813">Transport</keyword>
<dbReference type="Proteomes" id="UP000239649">
    <property type="component" value="Unassembled WGS sequence"/>
</dbReference>
<evidence type="ECO:0000256" key="4">
    <source>
        <dbReference type="ARBA" id="ARBA00022538"/>
    </source>
</evidence>
<feature type="transmembrane region" description="Helical" evidence="11">
    <location>
        <begin position="126"/>
        <end position="145"/>
    </location>
</feature>
<keyword evidence="8" id="KW-0406">Ion transport</keyword>
<feature type="transmembrane region" description="Helical" evidence="11">
    <location>
        <begin position="152"/>
        <end position="171"/>
    </location>
</feature>
<dbReference type="Gene3D" id="1.20.1530.20">
    <property type="match status" value="1"/>
</dbReference>